<protein>
    <submittedName>
        <fullName evidence="2">Integrase core domain-containing protein</fullName>
    </submittedName>
</protein>
<organism evidence="2 3">
    <name type="scientific">Paenimyroides ummariense</name>
    <dbReference type="NCBI Taxonomy" id="913024"/>
    <lineage>
        <taxon>Bacteria</taxon>
        <taxon>Pseudomonadati</taxon>
        <taxon>Bacteroidota</taxon>
        <taxon>Flavobacteriia</taxon>
        <taxon>Flavobacteriales</taxon>
        <taxon>Flavobacteriaceae</taxon>
        <taxon>Paenimyroides</taxon>
    </lineage>
</organism>
<dbReference type="GO" id="GO:0015074">
    <property type="term" value="P:DNA integration"/>
    <property type="evidence" value="ECO:0007669"/>
    <property type="project" value="InterPro"/>
</dbReference>
<dbReference type="RefSeq" id="WP_177205816.1">
    <property type="nucleotide sequence ID" value="NZ_FOVI01000047.1"/>
</dbReference>
<feature type="domain" description="Integrase catalytic" evidence="1">
    <location>
        <begin position="7"/>
        <end position="41"/>
    </location>
</feature>
<evidence type="ECO:0000313" key="2">
    <source>
        <dbReference type="EMBL" id="SFO37902.1"/>
    </source>
</evidence>
<gene>
    <name evidence="2" type="ORF">SAMN05421741_1471</name>
</gene>
<sequence length="79" mass="9591">MRNLVKLNHFYHPEELIEALNEFVENYNNKRYHESLNNLTPADVYYGRSDKILEQRAVIKQKTIAKRRQLYNQEKILNL</sequence>
<proteinExistence type="predicted"/>
<keyword evidence="3" id="KW-1185">Reference proteome</keyword>
<dbReference type="InterPro" id="IPR001584">
    <property type="entry name" value="Integrase_cat-core"/>
</dbReference>
<dbReference type="Proteomes" id="UP000199036">
    <property type="component" value="Unassembled WGS sequence"/>
</dbReference>
<evidence type="ECO:0000313" key="3">
    <source>
        <dbReference type="Proteomes" id="UP000199036"/>
    </source>
</evidence>
<reference evidence="3" key="1">
    <citation type="submission" date="2016-10" db="EMBL/GenBank/DDBJ databases">
        <authorList>
            <person name="Varghese N."/>
            <person name="Submissions S."/>
        </authorList>
    </citation>
    <scope>NUCLEOTIDE SEQUENCE [LARGE SCALE GENOMIC DNA]</scope>
    <source>
        <strain evidence="3">DS-12</strain>
    </source>
</reference>
<accession>A0A1I5GPJ6</accession>
<name>A0A1I5GPJ6_9FLAO</name>
<dbReference type="InterPro" id="IPR012337">
    <property type="entry name" value="RNaseH-like_sf"/>
</dbReference>
<dbReference type="Pfam" id="PF13683">
    <property type="entry name" value="rve_3"/>
    <property type="match status" value="1"/>
</dbReference>
<dbReference type="STRING" id="913024.SAMN05421741_1471"/>
<dbReference type="SUPFAM" id="SSF53098">
    <property type="entry name" value="Ribonuclease H-like"/>
    <property type="match status" value="1"/>
</dbReference>
<dbReference type="EMBL" id="FOVI01000047">
    <property type="protein sequence ID" value="SFO37902.1"/>
    <property type="molecule type" value="Genomic_DNA"/>
</dbReference>
<evidence type="ECO:0000259" key="1">
    <source>
        <dbReference type="Pfam" id="PF13683"/>
    </source>
</evidence>
<dbReference type="AlphaFoldDB" id="A0A1I5GPJ6"/>